<evidence type="ECO:0000256" key="14">
    <source>
        <dbReference type="SAM" id="MobiDB-lite"/>
    </source>
</evidence>
<dbReference type="InterPro" id="IPR037046">
    <property type="entry name" value="AlkA_N_sf"/>
</dbReference>
<evidence type="ECO:0000313" key="17">
    <source>
        <dbReference type="Proteomes" id="UP000037660"/>
    </source>
</evidence>
<evidence type="ECO:0000256" key="8">
    <source>
        <dbReference type="ARBA" id="ARBA00022833"/>
    </source>
</evidence>
<dbReference type="Pfam" id="PF02805">
    <property type="entry name" value="Ada_Zn_binding"/>
    <property type="match status" value="1"/>
</dbReference>
<dbReference type="GO" id="GO:0008168">
    <property type="term" value="F:methyltransferase activity"/>
    <property type="evidence" value="ECO:0007669"/>
    <property type="project" value="UniProtKB-KW"/>
</dbReference>
<keyword evidence="9" id="KW-0805">Transcription regulation</keyword>
<reference evidence="16 17" key="2">
    <citation type="journal article" date="2016" name="Science">
        <title>A bacterium that degrades and assimilates poly(ethylene terephthalate).</title>
        <authorList>
            <person name="Yoshida S."/>
            <person name="Hiraga K."/>
            <person name="Takehana T."/>
            <person name="Taniguchi I."/>
            <person name="Yamaji H."/>
            <person name="Maeda Y."/>
            <person name="Toyohara K."/>
            <person name="Miyamoto K."/>
            <person name="Kimura Y."/>
            <person name="Oda K."/>
        </authorList>
    </citation>
    <scope>NUCLEOTIDE SEQUENCE [LARGE SCALE GENOMIC DNA]</scope>
    <source>
        <strain evidence="17">NBRC 110686 / TISTR 2288 / 201-F6</strain>
    </source>
</reference>
<feature type="region of interest" description="Disordered" evidence="14">
    <location>
        <begin position="259"/>
        <end position="306"/>
    </location>
</feature>
<dbReference type="Gene3D" id="3.30.310.20">
    <property type="entry name" value="DNA-3-methyladenine glycosylase AlkA, N-terminal domain"/>
    <property type="match status" value="1"/>
</dbReference>
<dbReference type="AlphaFoldDB" id="A0A0K8P2H9"/>
<dbReference type="PANTHER" id="PTHR43003">
    <property type="entry name" value="DNA-3-METHYLADENINE GLYCOSYLASE"/>
    <property type="match status" value="1"/>
</dbReference>
<dbReference type="Pfam" id="PF12833">
    <property type="entry name" value="HTH_18"/>
    <property type="match status" value="1"/>
</dbReference>
<dbReference type="GO" id="GO:0006307">
    <property type="term" value="P:DNA alkylation repair"/>
    <property type="evidence" value="ECO:0007669"/>
    <property type="project" value="TreeGrafter"/>
</dbReference>
<dbReference type="InterPro" id="IPR004026">
    <property type="entry name" value="Ada_DNA_repair_Zn-bd"/>
</dbReference>
<evidence type="ECO:0000256" key="5">
    <source>
        <dbReference type="ARBA" id="ARBA00022679"/>
    </source>
</evidence>
<evidence type="ECO:0000259" key="15">
    <source>
        <dbReference type="PROSITE" id="PS01124"/>
    </source>
</evidence>
<evidence type="ECO:0000256" key="3">
    <source>
        <dbReference type="ARBA" id="ARBA00012000"/>
    </source>
</evidence>
<accession>A0A0K8P2H9</accession>
<evidence type="ECO:0000313" key="16">
    <source>
        <dbReference type="EMBL" id="GAP36823.1"/>
    </source>
</evidence>
<dbReference type="GO" id="GO:0003700">
    <property type="term" value="F:DNA-binding transcription factor activity"/>
    <property type="evidence" value="ECO:0007669"/>
    <property type="project" value="InterPro"/>
</dbReference>
<dbReference type="Gene3D" id="1.10.10.60">
    <property type="entry name" value="Homeodomain-like"/>
    <property type="match status" value="1"/>
</dbReference>
<dbReference type="SMART" id="SM01009">
    <property type="entry name" value="AlkA_N"/>
    <property type="match status" value="1"/>
</dbReference>
<dbReference type="STRING" id="1547922.ISF6_2663"/>
<dbReference type="GO" id="GO:0006285">
    <property type="term" value="P:base-excision repair, AP site formation"/>
    <property type="evidence" value="ECO:0007669"/>
    <property type="project" value="TreeGrafter"/>
</dbReference>
<dbReference type="PROSITE" id="PS01124">
    <property type="entry name" value="HTH_ARAC_FAMILY_2"/>
    <property type="match status" value="1"/>
</dbReference>
<dbReference type="InterPro" id="IPR011257">
    <property type="entry name" value="DNA_glycosylase"/>
</dbReference>
<keyword evidence="12" id="KW-0804">Transcription</keyword>
<dbReference type="InterPro" id="IPR018062">
    <property type="entry name" value="HTH_AraC-typ_CS"/>
</dbReference>
<dbReference type="SMART" id="SM00478">
    <property type="entry name" value="ENDO3c"/>
    <property type="match status" value="1"/>
</dbReference>
<comment type="catalytic activity">
    <reaction evidence="1">
        <text>Hydrolysis of alkylated DNA, releasing 3-methyladenine, 3-methylguanine, 7-methylguanine and 7-methyladenine.</text>
        <dbReference type="EC" id="3.2.2.21"/>
    </reaction>
</comment>
<keyword evidence="4" id="KW-0489">Methyltransferase</keyword>
<gene>
    <name evidence="16" type="ORF">ISF6_2663</name>
</gene>
<dbReference type="InterPro" id="IPR003265">
    <property type="entry name" value="HhH-GPD_domain"/>
</dbReference>
<feature type="compositionally biased region" description="Low complexity" evidence="14">
    <location>
        <begin position="9"/>
        <end position="32"/>
    </location>
</feature>
<evidence type="ECO:0000256" key="12">
    <source>
        <dbReference type="ARBA" id="ARBA00023163"/>
    </source>
</evidence>
<dbReference type="PANTHER" id="PTHR43003:SF13">
    <property type="entry name" value="DNA-3-METHYLADENINE GLYCOSYLASE 2"/>
    <property type="match status" value="1"/>
</dbReference>
<dbReference type="SUPFAM" id="SSF46689">
    <property type="entry name" value="Homeodomain-like"/>
    <property type="match status" value="1"/>
</dbReference>
<dbReference type="GO" id="GO:0008725">
    <property type="term" value="F:DNA-3-methyladenine glycosylase activity"/>
    <property type="evidence" value="ECO:0007669"/>
    <property type="project" value="TreeGrafter"/>
</dbReference>
<dbReference type="InterPro" id="IPR009057">
    <property type="entry name" value="Homeodomain-like_sf"/>
</dbReference>
<dbReference type="EMBL" id="BBYR01000039">
    <property type="protein sequence ID" value="GAP36823.1"/>
    <property type="molecule type" value="Genomic_DNA"/>
</dbReference>
<dbReference type="RefSeq" id="WP_054020791.1">
    <property type="nucleotide sequence ID" value="NZ_BBYR01000039.1"/>
</dbReference>
<protein>
    <recommendedName>
        <fullName evidence="3">DNA-3-methyladenine glycosylase II</fullName>
        <ecNumber evidence="3">3.2.2.21</ecNumber>
    </recommendedName>
</protein>
<comment type="caution">
    <text evidence="16">The sequence shown here is derived from an EMBL/GenBank/DDBJ whole genome shotgun (WGS) entry which is preliminary data.</text>
</comment>
<dbReference type="OrthoDB" id="9811249at2"/>
<dbReference type="InterPro" id="IPR010316">
    <property type="entry name" value="AlkA_N"/>
</dbReference>
<dbReference type="SUPFAM" id="SSF55945">
    <property type="entry name" value="TATA-box binding protein-like"/>
    <property type="match status" value="1"/>
</dbReference>
<dbReference type="Pfam" id="PF00730">
    <property type="entry name" value="HhH-GPD"/>
    <property type="match status" value="1"/>
</dbReference>
<dbReference type="GO" id="GO:0043565">
    <property type="term" value="F:sequence-specific DNA binding"/>
    <property type="evidence" value="ECO:0007669"/>
    <property type="project" value="InterPro"/>
</dbReference>
<evidence type="ECO:0000256" key="2">
    <source>
        <dbReference type="ARBA" id="ARBA00001947"/>
    </source>
</evidence>
<feature type="domain" description="HTH araC/xylS-type" evidence="15">
    <location>
        <begin position="176"/>
        <end position="258"/>
    </location>
</feature>
<dbReference type="GO" id="GO:0032259">
    <property type="term" value="P:methylation"/>
    <property type="evidence" value="ECO:0007669"/>
    <property type="project" value="UniProtKB-KW"/>
</dbReference>
<dbReference type="SUPFAM" id="SSF48150">
    <property type="entry name" value="DNA-glycosylase"/>
    <property type="match status" value="1"/>
</dbReference>
<keyword evidence="13" id="KW-0234">DNA repair</keyword>
<keyword evidence="7" id="KW-0227">DNA damage</keyword>
<dbReference type="PROSITE" id="PS00041">
    <property type="entry name" value="HTH_ARAC_FAMILY_1"/>
    <property type="match status" value="1"/>
</dbReference>
<dbReference type="GO" id="GO:0043916">
    <property type="term" value="F:DNA-7-methylguanine glycosylase activity"/>
    <property type="evidence" value="ECO:0007669"/>
    <property type="project" value="TreeGrafter"/>
</dbReference>
<evidence type="ECO:0000256" key="6">
    <source>
        <dbReference type="ARBA" id="ARBA00022723"/>
    </source>
</evidence>
<dbReference type="Gene3D" id="3.40.10.10">
    <property type="entry name" value="DNA Methylphosphotriester Repair Domain"/>
    <property type="match status" value="1"/>
</dbReference>
<dbReference type="GO" id="GO:0032131">
    <property type="term" value="F:alkylated DNA binding"/>
    <property type="evidence" value="ECO:0007669"/>
    <property type="project" value="TreeGrafter"/>
</dbReference>
<evidence type="ECO:0000256" key="11">
    <source>
        <dbReference type="ARBA" id="ARBA00023159"/>
    </source>
</evidence>
<keyword evidence="10" id="KW-0238">DNA-binding</keyword>
<dbReference type="GO" id="GO:0005737">
    <property type="term" value="C:cytoplasm"/>
    <property type="evidence" value="ECO:0007669"/>
    <property type="project" value="TreeGrafter"/>
</dbReference>
<dbReference type="Proteomes" id="UP000037660">
    <property type="component" value="Unassembled WGS sequence"/>
</dbReference>
<keyword evidence="6" id="KW-0479">Metal-binding</keyword>
<dbReference type="InterPro" id="IPR035451">
    <property type="entry name" value="Ada-like_dom_sf"/>
</dbReference>
<feature type="region of interest" description="Disordered" evidence="14">
    <location>
        <begin position="1"/>
        <end position="32"/>
    </location>
</feature>
<dbReference type="Gene3D" id="1.10.340.30">
    <property type="entry name" value="Hypothetical protein, domain 2"/>
    <property type="match status" value="1"/>
</dbReference>
<evidence type="ECO:0000256" key="7">
    <source>
        <dbReference type="ARBA" id="ARBA00022763"/>
    </source>
</evidence>
<evidence type="ECO:0000256" key="9">
    <source>
        <dbReference type="ARBA" id="ARBA00023015"/>
    </source>
</evidence>
<evidence type="ECO:0000256" key="13">
    <source>
        <dbReference type="ARBA" id="ARBA00023204"/>
    </source>
</evidence>
<keyword evidence="5" id="KW-0808">Transferase</keyword>
<keyword evidence="11" id="KW-0010">Activator</keyword>
<evidence type="ECO:0000256" key="10">
    <source>
        <dbReference type="ARBA" id="ARBA00023125"/>
    </source>
</evidence>
<dbReference type="InterPro" id="IPR023170">
    <property type="entry name" value="HhH_base_excis_C"/>
</dbReference>
<evidence type="ECO:0000256" key="4">
    <source>
        <dbReference type="ARBA" id="ARBA00022603"/>
    </source>
</evidence>
<sequence length="626" mass="64917">MACPERTLPAAGAAPARSAGAPAGDTAGTDRAAAAVRDGAAAPLAADAAGTPARLRADPGDAAHAALYRVLLARDARFDGRLYVGVTSTGVYCRPICRVRTPRGTNCRFFPSAAQAEAAAFRPCLKCRPELAPGDSPPWSVMDASRTLARQAATLLDALAGGEPAATSEAAATAGIAAAAARLGVSERHLRRIFATEHGVTPLQYLQTRRLLLAKQLLTDTALPVAQVALAAGFRSLRRFNAAFAQHYRLSPTRLRAAGAAAPEPVRGATPPGPTVGARAGRPAVGDGDDGRDRDPGVAGPPRPAVTTGRLPALLLGYRPPLDRSRLLAFFAQRAIPGVETVTPDGLRRTLRAGALGGDGAATHPAGWIAIRFDAQRPCVALQAAPALLPHSAVLLAAVRRWLDLDARPDVIDGGLAELPGTPGLRLPGSLDGFELAVRAVLGQQVSVAAARTLAARLVERHGRPLATPWADVTRAFPGPDALTGCAVADLAALGIIRTRAAAILALAAAWPALQPRLRPGADPQPLIDALVALPGIGPWTAHYVAMRALGWTDAFPPGDVAVLEALRRRAAGAAPDNPPPPPAAAGRSAAERRAAREAAERHSAAWRPWRSYAVLRLWDSLQPTP</sequence>
<reference evidence="17" key="1">
    <citation type="submission" date="2015-07" db="EMBL/GenBank/DDBJ databases">
        <title>Discovery of a poly(ethylene terephthalate assimilation.</title>
        <authorList>
            <person name="Yoshida S."/>
            <person name="Hiraga K."/>
            <person name="Takehana T."/>
            <person name="Taniguchi I."/>
            <person name="Yamaji H."/>
            <person name="Maeda Y."/>
            <person name="Toyohara K."/>
            <person name="Miyamoto K."/>
            <person name="Kimura Y."/>
            <person name="Oda K."/>
        </authorList>
    </citation>
    <scope>NUCLEOTIDE SEQUENCE [LARGE SCALE GENOMIC DNA]</scope>
    <source>
        <strain evidence="17">NBRC 110686 / TISTR 2288 / 201-F6</strain>
    </source>
</reference>
<feature type="compositionally biased region" description="Basic and acidic residues" evidence="14">
    <location>
        <begin position="590"/>
        <end position="604"/>
    </location>
</feature>
<dbReference type="SUPFAM" id="SSF57884">
    <property type="entry name" value="Ada DNA repair protein, N-terminal domain (N-Ada 10)"/>
    <property type="match status" value="1"/>
</dbReference>
<comment type="cofactor">
    <cofactor evidence="2">
        <name>Zn(2+)</name>
        <dbReference type="ChEBI" id="CHEBI:29105"/>
    </cofactor>
</comment>
<dbReference type="InterPro" id="IPR018060">
    <property type="entry name" value="HTH_AraC"/>
</dbReference>
<feature type="compositionally biased region" description="Low complexity" evidence="14">
    <location>
        <begin position="276"/>
        <end position="286"/>
    </location>
</feature>
<dbReference type="InterPro" id="IPR051912">
    <property type="entry name" value="Alkylbase_DNA_Glycosylase/TA"/>
</dbReference>
<dbReference type="Pfam" id="PF06029">
    <property type="entry name" value="AlkA_N"/>
    <property type="match status" value="1"/>
</dbReference>
<evidence type="ECO:0000256" key="1">
    <source>
        <dbReference type="ARBA" id="ARBA00000086"/>
    </source>
</evidence>
<dbReference type="SMART" id="SM00342">
    <property type="entry name" value="HTH_ARAC"/>
    <property type="match status" value="1"/>
</dbReference>
<dbReference type="GO" id="GO:0008270">
    <property type="term" value="F:zinc ion binding"/>
    <property type="evidence" value="ECO:0007669"/>
    <property type="project" value="InterPro"/>
</dbReference>
<organism evidence="16 17">
    <name type="scientific">Piscinibacter sakaiensis</name>
    <name type="common">Ideonella sakaiensis</name>
    <dbReference type="NCBI Taxonomy" id="1547922"/>
    <lineage>
        <taxon>Bacteria</taxon>
        <taxon>Pseudomonadati</taxon>
        <taxon>Pseudomonadota</taxon>
        <taxon>Betaproteobacteria</taxon>
        <taxon>Burkholderiales</taxon>
        <taxon>Sphaerotilaceae</taxon>
        <taxon>Piscinibacter</taxon>
    </lineage>
</organism>
<name>A0A0K8P2H9_PISS1</name>
<dbReference type="Gene3D" id="1.10.1670.10">
    <property type="entry name" value="Helix-hairpin-Helix base-excision DNA repair enzymes (C-terminal)"/>
    <property type="match status" value="1"/>
</dbReference>
<keyword evidence="17" id="KW-1185">Reference proteome</keyword>
<proteinExistence type="predicted"/>
<keyword evidence="8" id="KW-0862">Zinc</keyword>
<dbReference type="GO" id="GO:0032993">
    <property type="term" value="C:protein-DNA complex"/>
    <property type="evidence" value="ECO:0007669"/>
    <property type="project" value="TreeGrafter"/>
</dbReference>
<feature type="region of interest" description="Disordered" evidence="14">
    <location>
        <begin position="572"/>
        <end position="605"/>
    </location>
</feature>
<dbReference type="EC" id="3.2.2.21" evidence="3"/>